<dbReference type="Pfam" id="PF03764">
    <property type="entry name" value="EFG_IV"/>
    <property type="match status" value="2"/>
</dbReference>
<evidence type="ECO:0000259" key="3">
    <source>
        <dbReference type="PROSITE" id="PS51722"/>
    </source>
</evidence>
<dbReference type="NCBIfam" id="TIGR00231">
    <property type="entry name" value="small_GTP"/>
    <property type="match status" value="1"/>
</dbReference>
<dbReference type="InterPro" id="IPR005517">
    <property type="entry name" value="Transl_elong_EFG/EF2_IV"/>
</dbReference>
<dbReference type="PANTHER" id="PTHR43261">
    <property type="entry name" value="TRANSLATION ELONGATION FACTOR G-RELATED"/>
    <property type="match status" value="1"/>
</dbReference>
<organism evidence="4">
    <name type="scientific">Mariniphaga anaerophila</name>
    <dbReference type="NCBI Taxonomy" id="1484053"/>
    <lineage>
        <taxon>Bacteria</taxon>
        <taxon>Pseudomonadati</taxon>
        <taxon>Bacteroidota</taxon>
        <taxon>Bacteroidia</taxon>
        <taxon>Marinilabiliales</taxon>
        <taxon>Prolixibacteraceae</taxon>
        <taxon>Mariniphaga</taxon>
    </lineage>
</organism>
<dbReference type="Proteomes" id="UP000886047">
    <property type="component" value="Unassembled WGS sequence"/>
</dbReference>
<keyword evidence="4" id="KW-0648">Protein biosynthesis</keyword>
<dbReference type="Gene3D" id="3.30.70.870">
    <property type="entry name" value="Elongation Factor G (Translational Gtpase), domain 3"/>
    <property type="match status" value="1"/>
</dbReference>
<dbReference type="GO" id="GO:0003924">
    <property type="term" value="F:GTPase activity"/>
    <property type="evidence" value="ECO:0007669"/>
    <property type="project" value="InterPro"/>
</dbReference>
<evidence type="ECO:0000313" key="4">
    <source>
        <dbReference type="EMBL" id="HDR52832.1"/>
    </source>
</evidence>
<dbReference type="InterPro" id="IPR035647">
    <property type="entry name" value="EFG_III/V"/>
</dbReference>
<feature type="non-terminal residue" evidence="4">
    <location>
        <position position="631"/>
    </location>
</feature>
<name>A0A831LTT3_9BACT</name>
<reference evidence="4" key="1">
    <citation type="journal article" date="2020" name="mSystems">
        <title>Genome- and Community-Level Interaction Insights into Carbon Utilization and Element Cycling Functions of Hydrothermarchaeota in Hydrothermal Sediment.</title>
        <authorList>
            <person name="Zhou Z."/>
            <person name="Liu Y."/>
            <person name="Xu W."/>
            <person name="Pan J."/>
            <person name="Luo Z.H."/>
            <person name="Li M."/>
        </authorList>
    </citation>
    <scope>NUCLEOTIDE SEQUENCE [LARGE SCALE GENOMIC DNA]</scope>
    <source>
        <strain evidence="4">SpSt-1217</strain>
    </source>
</reference>
<proteinExistence type="predicted"/>
<comment type="caution">
    <text evidence="4">The sequence shown here is derived from an EMBL/GenBank/DDBJ whole genome shotgun (WGS) entry which is preliminary data.</text>
</comment>
<dbReference type="GO" id="GO:0032790">
    <property type="term" value="P:ribosome disassembly"/>
    <property type="evidence" value="ECO:0007669"/>
    <property type="project" value="TreeGrafter"/>
</dbReference>
<dbReference type="InterPro" id="IPR027417">
    <property type="entry name" value="P-loop_NTPase"/>
</dbReference>
<dbReference type="InterPro" id="IPR000795">
    <property type="entry name" value="T_Tr_GTP-bd_dom"/>
</dbReference>
<dbReference type="Gene3D" id="3.40.50.300">
    <property type="entry name" value="P-loop containing nucleotide triphosphate hydrolases"/>
    <property type="match status" value="1"/>
</dbReference>
<accession>A0A831LTT3</accession>
<feature type="domain" description="Tr-type G" evidence="3">
    <location>
        <begin position="7"/>
        <end position="280"/>
    </location>
</feature>
<evidence type="ECO:0000256" key="2">
    <source>
        <dbReference type="ARBA" id="ARBA00023134"/>
    </source>
</evidence>
<dbReference type="GO" id="GO:0003746">
    <property type="term" value="F:translation elongation factor activity"/>
    <property type="evidence" value="ECO:0007669"/>
    <property type="project" value="UniProtKB-KW"/>
</dbReference>
<dbReference type="PANTHER" id="PTHR43261:SF6">
    <property type="entry name" value="ELONGATION FACTOR G-LIKE PROTEIN"/>
    <property type="match status" value="1"/>
</dbReference>
<dbReference type="InterPro" id="IPR014721">
    <property type="entry name" value="Ribsml_uS5_D2-typ_fold_subgr"/>
</dbReference>
<dbReference type="CDD" id="cd01434">
    <property type="entry name" value="EFG_mtEFG1_IV"/>
    <property type="match status" value="1"/>
</dbReference>
<protein>
    <submittedName>
        <fullName evidence="4">Elongation factor G</fullName>
    </submittedName>
</protein>
<dbReference type="InterPro" id="IPR053905">
    <property type="entry name" value="EF-G-like_DII"/>
</dbReference>
<dbReference type="NCBIfam" id="NF009381">
    <property type="entry name" value="PRK12740.1-5"/>
    <property type="match status" value="1"/>
</dbReference>
<dbReference type="InterPro" id="IPR005225">
    <property type="entry name" value="Small_GTP-bd"/>
</dbReference>
<evidence type="ECO:0000256" key="1">
    <source>
        <dbReference type="ARBA" id="ARBA00022741"/>
    </source>
</evidence>
<dbReference type="SUPFAM" id="SSF50447">
    <property type="entry name" value="Translation proteins"/>
    <property type="match status" value="1"/>
</dbReference>
<dbReference type="GO" id="GO:0005525">
    <property type="term" value="F:GTP binding"/>
    <property type="evidence" value="ECO:0007669"/>
    <property type="project" value="UniProtKB-KW"/>
</dbReference>
<dbReference type="Pfam" id="PF14492">
    <property type="entry name" value="EFG_III"/>
    <property type="match status" value="1"/>
</dbReference>
<sequence length="631" mass="70359">MKVYKTEQIRNISLTGNAGSGKTTLAEAMLFEGGVINRRGEVTAKNTVSDHNYIEQEYGNSVLSTLLYTESNGTKINVLDTPGMDDLCGGVVSSLNVTDLALMVVNTTNGVESGTVAAGRYAETVNIPMMFVFNQLDHDNSNFDATLEQCKATFGNKVTIVQYPVDAGPEFSAIIDVLKMKMYKYGPNGGKPEVLEIPDSEKDRAEELHNELVEMAAENEESLMELYFDKGSLSEDEMRKGMKMGMLQRDLYPVFCTCAKKNIGVGRLMEFIVNIAPTPVERPMRPVASGREMKMEESADPSLFVFKTAVESHVGEITYFKVMSGKIKEGLDLINTKTGNKERLSQVFVSAGKNRDKVEELVAGDLGCTVKLKETKFNQTLTTKDADTQYEPIKFPASKHTVAVKAVNESDDEKVGEILNKIKFEDPTYVIEYSKELKQLLVHGQGEYHLNVLKWYFDNVHKIDVNYIQPKIPYRETITKFAQADYRHKKQSGGAGQFGEVHMIIEPYTEGTEPKTIFKFGDKEQKITVRDVQEHALPWGGKLVFVNSIVGGSIDARFLPAILKGIMEKMEEGPLTGSYARDIVVYVYDGKMHPVDSNEISFKLAGRNAFSKAFKNAGAKILEPIYNLEVW</sequence>
<dbReference type="AlphaFoldDB" id="A0A831LTT3"/>
<keyword evidence="4" id="KW-0251">Elongation factor</keyword>
<gene>
    <name evidence="4" type="ORF">ENN90_14640</name>
</gene>
<dbReference type="SUPFAM" id="SSF52540">
    <property type="entry name" value="P-loop containing nucleoside triphosphate hydrolases"/>
    <property type="match status" value="1"/>
</dbReference>
<dbReference type="InterPro" id="IPR041095">
    <property type="entry name" value="EFG_II"/>
</dbReference>
<dbReference type="SUPFAM" id="SSF54211">
    <property type="entry name" value="Ribosomal protein S5 domain 2-like"/>
    <property type="match status" value="1"/>
</dbReference>
<dbReference type="Gene3D" id="2.40.30.10">
    <property type="entry name" value="Translation factors"/>
    <property type="match status" value="1"/>
</dbReference>
<dbReference type="InterPro" id="IPR047872">
    <property type="entry name" value="EFG_IV"/>
</dbReference>
<dbReference type="EMBL" id="DSDK01000820">
    <property type="protein sequence ID" value="HDR52832.1"/>
    <property type="molecule type" value="Genomic_DNA"/>
</dbReference>
<dbReference type="InterPro" id="IPR020568">
    <property type="entry name" value="Ribosomal_Su5_D2-typ_SF"/>
</dbReference>
<dbReference type="CDD" id="cd04170">
    <property type="entry name" value="EF-G_bact"/>
    <property type="match status" value="1"/>
</dbReference>
<dbReference type="PROSITE" id="PS51722">
    <property type="entry name" value="G_TR_2"/>
    <property type="match status" value="1"/>
</dbReference>
<dbReference type="InterPro" id="IPR009000">
    <property type="entry name" value="Transl_B-barrel_sf"/>
</dbReference>
<dbReference type="SMART" id="SM00889">
    <property type="entry name" value="EFG_IV"/>
    <property type="match status" value="1"/>
</dbReference>
<dbReference type="Gene3D" id="3.30.230.10">
    <property type="match status" value="1"/>
</dbReference>
<dbReference type="Pfam" id="PF00009">
    <property type="entry name" value="GTP_EFTU"/>
    <property type="match status" value="1"/>
</dbReference>
<dbReference type="Pfam" id="PF22042">
    <property type="entry name" value="EF-G_D2"/>
    <property type="match status" value="1"/>
</dbReference>
<keyword evidence="1" id="KW-0547">Nucleotide-binding</keyword>
<dbReference type="SUPFAM" id="SSF54980">
    <property type="entry name" value="EF-G C-terminal domain-like"/>
    <property type="match status" value="1"/>
</dbReference>
<keyword evidence="2" id="KW-0342">GTP-binding</keyword>